<evidence type="ECO:0000313" key="2">
    <source>
        <dbReference type="Proteomes" id="UP001527052"/>
    </source>
</evidence>
<dbReference type="Proteomes" id="UP001527052">
    <property type="component" value="Unassembled WGS sequence"/>
</dbReference>
<name>A0ABT4EPT6_9BACI</name>
<dbReference type="RefSeq" id="WP_268637147.1">
    <property type="nucleotide sequence ID" value="NZ_JAMDLZ010000014.1"/>
</dbReference>
<keyword evidence="2" id="KW-1185">Reference proteome</keyword>
<gene>
    <name evidence="1" type="ORF">M5W82_08655</name>
</gene>
<sequence length="49" mass="5599">MLWAFLQGLEVRPSKIFVSKELRPMLQPLAKTVGVELVESELPYIREVG</sequence>
<evidence type="ECO:0000313" key="1">
    <source>
        <dbReference type="EMBL" id="MCY9547023.1"/>
    </source>
</evidence>
<accession>A0ABT4EPT6</accession>
<reference evidence="1 2" key="1">
    <citation type="submission" date="2022-05" db="EMBL/GenBank/DDBJ databases">
        <title>Genome Sequencing of Bee-Associated Microbes.</title>
        <authorList>
            <person name="Dunlap C."/>
        </authorList>
    </citation>
    <scope>NUCLEOTIDE SEQUENCE [LARGE SCALE GENOMIC DNA]</scope>
    <source>
        <strain evidence="1 2">NRRL BD-083</strain>
    </source>
</reference>
<dbReference type="EMBL" id="JAMDLZ010000014">
    <property type="protein sequence ID" value="MCY9547023.1"/>
    <property type="molecule type" value="Genomic_DNA"/>
</dbReference>
<proteinExistence type="predicted"/>
<protein>
    <submittedName>
        <fullName evidence="1">Uncharacterized protein</fullName>
    </submittedName>
</protein>
<organism evidence="1 2">
    <name type="scientific">Lysinibacillus xylanilyticus</name>
    <dbReference type="NCBI Taxonomy" id="582475"/>
    <lineage>
        <taxon>Bacteria</taxon>
        <taxon>Bacillati</taxon>
        <taxon>Bacillota</taxon>
        <taxon>Bacilli</taxon>
        <taxon>Bacillales</taxon>
        <taxon>Bacillaceae</taxon>
        <taxon>Lysinibacillus</taxon>
    </lineage>
</organism>
<comment type="caution">
    <text evidence="1">The sequence shown here is derived from an EMBL/GenBank/DDBJ whole genome shotgun (WGS) entry which is preliminary data.</text>
</comment>